<evidence type="ECO:0000256" key="1">
    <source>
        <dbReference type="SAM" id="MobiDB-lite"/>
    </source>
</evidence>
<proteinExistence type="predicted"/>
<dbReference type="EMBL" id="CAJOBC010147033">
    <property type="protein sequence ID" value="CAF4663284.1"/>
    <property type="molecule type" value="Genomic_DNA"/>
</dbReference>
<reference evidence="2" key="1">
    <citation type="submission" date="2021-02" db="EMBL/GenBank/DDBJ databases">
        <authorList>
            <person name="Nowell W R."/>
        </authorList>
    </citation>
    <scope>NUCLEOTIDE SEQUENCE</scope>
</reference>
<evidence type="ECO:0000313" key="3">
    <source>
        <dbReference type="Proteomes" id="UP000681722"/>
    </source>
</evidence>
<evidence type="ECO:0000313" key="2">
    <source>
        <dbReference type="EMBL" id="CAF4663284.1"/>
    </source>
</evidence>
<feature type="compositionally biased region" description="Polar residues" evidence="1">
    <location>
        <begin position="1"/>
        <end position="13"/>
    </location>
</feature>
<feature type="non-terminal residue" evidence="2">
    <location>
        <position position="66"/>
    </location>
</feature>
<feature type="region of interest" description="Disordered" evidence="1">
    <location>
        <begin position="1"/>
        <end position="25"/>
    </location>
</feature>
<sequence>MNQIQDIINELSSPSPPKQRRLNNDNDYEMMVRNHDDKTQQDETNKLNDAIDLICEALKTNSLSIE</sequence>
<dbReference type="Proteomes" id="UP000681722">
    <property type="component" value="Unassembled WGS sequence"/>
</dbReference>
<gene>
    <name evidence="2" type="ORF">SRO942_LOCUS50697</name>
</gene>
<name>A0A8S2ZUD9_9BILA</name>
<accession>A0A8S2ZUD9</accession>
<organism evidence="2 3">
    <name type="scientific">Didymodactylos carnosus</name>
    <dbReference type="NCBI Taxonomy" id="1234261"/>
    <lineage>
        <taxon>Eukaryota</taxon>
        <taxon>Metazoa</taxon>
        <taxon>Spiralia</taxon>
        <taxon>Gnathifera</taxon>
        <taxon>Rotifera</taxon>
        <taxon>Eurotatoria</taxon>
        <taxon>Bdelloidea</taxon>
        <taxon>Philodinida</taxon>
        <taxon>Philodinidae</taxon>
        <taxon>Didymodactylos</taxon>
    </lineage>
</organism>
<dbReference type="AlphaFoldDB" id="A0A8S2ZUD9"/>
<comment type="caution">
    <text evidence="2">The sequence shown here is derived from an EMBL/GenBank/DDBJ whole genome shotgun (WGS) entry which is preliminary data.</text>
</comment>
<protein>
    <submittedName>
        <fullName evidence="2">Uncharacterized protein</fullName>
    </submittedName>
</protein>